<name>F8S306_9BACT</name>
<accession>F8S306</accession>
<reference evidence="2" key="1">
    <citation type="submission" date="2010-10" db="EMBL/GenBank/DDBJ databases">
        <title>Diversity of nonribosomal peptide synthetase (NRPS) genes in microbial consortia of marine sponges by cultivation and metagenomics.</title>
        <authorList>
            <person name="Pimentel-Elardo S.M."/>
            <person name="Grozdanov L."/>
            <person name="Proksch S."/>
            <person name="Hentschel U."/>
        </authorList>
    </citation>
    <scope>NUCLEOTIDE SEQUENCE</scope>
</reference>
<sequence>MHDQKGAALWQLHTDAAGVTPDREVRVWFQQPVPSGTRKSPGTVALGQPSTDHRSQHDNPHPARLSTALAGEETMSTRALWSLLAAIGLLCLVGAAAAQDTASEPWLHVQISSDGHRDHGDGDGDGDDGDTDGRHDDGDDGRDDGPHDDDGDGRGHGRHDDHDGDDGDERADFEANINLPLSAVEPLLSLVPHGTLSHRLLDLAADEVNVGAMRDLWRAISGVGEAEFVAVDGEDETVRIARTGDQINVQVEECEEDGGETVDIRIPVAVVDALLSGDGEALNVHAAVEQLGELRGDIVRVNGGEHQVRVWIDEVAQPGH</sequence>
<dbReference type="EMBL" id="HQ456128">
    <property type="protein sequence ID" value="AEH95310.1"/>
    <property type="molecule type" value="Genomic_DNA"/>
</dbReference>
<proteinExistence type="predicted"/>
<feature type="region of interest" description="Disordered" evidence="1">
    <location>
        <begin position="112"/>
        <end position="171"/>
    </location>
</feature>
<feature type="compositionally biased region" description="Basic and acidic residues" evidence="1">
    <location>
        <begin position="51"/>
        <end position="61"/>
    </location>
</feature>
<protein>
    <submittedName>
        <fullName evidence="2">Putative NADH-quinone oxidoreductase</fullName>
    </submittedName>
</protein>
<organism evidence="2">
    <name type="scientific">Aplysina aerophoba bacterial symbiont clone AANRPS</name>
    <dbReference type="NCBI Taxonomy" id="1042317"/>
    <lineage>
        <taxon>Bacteria</taxon>
        <taxon>environmental samples</taxon>
    </lineage>
</organism>
<feature type="compositionally biased region" description="Acidic residues" evidence="1">
    <location>
        <begin position="138"/>
        <end position="151"/>
    </location>
</feature>
<feature type="compositionally biased region" description="Basic and acidic residues" evidence="1">
    <location>
        <begin position="152"/>
        <end position="162"/>
    </location>
</feature>
<evidence type="ECO:0000256" key="1">
    <source>
        <dbReference type="SAM" id="MobiDB-lite"/>
    </source>
</evidence>
<dbReference type="AlphaFoldDB" id="F8S306"/>
<feature type="region of interest" description="Disordered" evidence="1">
    <location>
        <begin position="31"/>
        <end position="64"/>
    </location>
</feature>
<evidence type="ECO:0000313" key="2">
    <source>
        <dbReference type="EMBL" id="AEH95310.1"/>
    </source>
</evidence>